<evidence type="ECO:0000313" key="2">
    <source>
        <dbReference type="EMBL" id="PMD15316.1"/>
    </source>
</evidence>
<dbReference type="GO" id="GO:0008081">
    <property type="term" value="F:phosphoric diester hydrolase activity"/>
    <property type="evidence" value="ECO:0007669"/>
    <property type="project" value="InterPro"/>
</dbReference>
<organism evidence="2 3">
    <name type="scientific">Hyaloscypha hepaticicola</name>
    <dbReference type="NCBI Taxonomy" id="2082293"/>
    <lineage>
        <taxon>Eukaryota</taxon>
        <taxon>Fungi</taxon>
        <taxon>Dikarya</taxon>
        <taxon>Ascomycota</taxon>
        <taxon>Pezizomycotina</taxon>
        <taxon>Leotiomycetes</taxon>
        <taxon>Helotiales</taxon>
        <taxon>Hyaloscyphaceae</taxon>
        <taxon>Hyaloscypha</taxon>
    </lineage>
</organism>
<feature type="chain" id="PRO_5014430698" evidence="1">
    <location>
        <begin position="18"/>
        <end position="389"/>
    </location>
</feature>
<sequence>MLALPLIILSLGLSAFASPIVQPRGSSSLSHLALQKVLDDASPIFGYFTKANASYSSWMSQYPDSTQLIHMNIPGAHDPQTWNYSLATQESLNHVTDLDGNPPAPPEFYRCQEKSFIDMLNAGIRVFDIRYAFDVTNSTLVYWHSQALLSETATVEDTLFGFYAWLDAHPTETLMLSFQYEGSTTLHGTDDASVQLALFNLLTSPAANNYFLQEKDQFGTLGQARGKITLLKRFDLDQLPANYSTALPGIHFSPSLWTDNDPDITLVYNTAENLTAYIEDFYEIDSGLGTSAAHNIDLKYNATTAHLIKAATSYPDSLFWSFASSEYDINLDTPMIMALGNGTDTPLGGVNQRLIPFFETMKGKRLGIVMFDFFDTPSNLVETFLCIMS</sequence>
<evidence type="ECO:0000256" key="1">
    <source>
        <dbReference type="SAM" id="SignalP"/>
    </source>
</evidence>
<dbReference type="SUPFAM" id="SSF51695">
    <property type="entry name" value="PLC-like phosphodiesterases"/>
    <property type="match status" value="1"/>
</dbReference>
<protein>
    <submittedName>
        <fullName evidence="2">PLC-like phosphodiesterase</fullName>
    </submittedName>
</protein>
<dbReference type="Gene3D" id="3.20.20.190">
    <property type="entry name" value="Phosphatidylinositol (PI) phosphodiesterase"/>
    <property type="match status" value="1"/>
</dbReference>
<accession>A0A2J6PN59</accession>
<dbReference type="AlphaFoldDB" id="A0A2J6PN59"/>
<dbReference type="PANTHER" id="PTHR13593">
    <property type="match status" value="1"/>
</dbReference>
<dbReference type="InterPro" id="IPR017946">
    <property type="entry name" value="PLC-like_Pdiesterase_TIM-brl"/>
</dbReference>
<proteinExistence type="predicted"/>
<dbReference type="PANTHER" id="PTHR13593:SF116">
    <property type="entry name" value="PLC-LIKE PHOSPHODIESTERASE"/>
    <property type="match status" value="1"/>
</dbReference>
<keyword evidence="1" id="KW-0732">Signal</keyword>
<name>A0A2J6PN59_9HELO</name>
<feature type="signal peptide" evidence="1">
    <location>
        <begin position="1"/>
        <end position="17"/>
    </location>
</feature>
<dbReference type="OrthoDB" id="1046782at2759"/>
<evidence type="ECO:0000313" key="3">
    <source>
        <dbReference type="Proteomes" id="UP000235672"/>
    </source>
</evidence>
<dbReference type="EMBL" id="KZ613514">
    <property type="protein sequence ID" value="PMD15316.1"/>
    <property type="molecule type" value="Genomic_DNA"/>
</dbReference>
<gene>
    <name evidence="2" type="ORF">NA56DRAFT_609058</name>
</gene>
<dbReference type="InterPro" id="IPR051057">
    <property type="entry name" value="PI-PLC_domain"/>
</dbReference>
<dbReference type="GO" id="GO:0006629">
    <property type="term" value="P:lipid metabolic process"/>
    <property type="evidence" value="ECO:0007669"/>
    <property type="project" value="InterPro"/>
</dbReference>
<keyword evidence="3" id="KW-1185">Reference proteome</keyword>
<dbReference type="Proteomes" id="UP000235672">
    <property type="component" value="Unassembled WGS sequence"/>
</dbReference>
<reference evidence="2 3" key="1">
    <citation type="submission" date="2016-05" db="EMBL/GenBank/DDBJ databases">
        <title>A degradative enzymes factory behind the ericoid mycorrhizal symbiosis.</title>
        <authorList>
            <consortium name="DOE Joint Genome Institute"/>
            <person name="Martino E."/>
            <person name="Morin E."/>
            <person name="Grelet G."/>
            <person name="Kuo A."/>
            <person name="Kohler A."/>
            <person name="Daghino S."/>
            <person name="Barry K."/>
            <person name="Choi C."/>
            <person name="Cichocki N."/>
            <person name="Clum A."/>
            <person name="Copeland A."/>
            <person name="Hainaut M."/>
            <person name="Haridas S."/>
            <person name="Labutti K."/>
            <person name="Lindquist E."/>
            <person name="Lipzen A."/>
            <person name="Khouja H.-R."/>
            <person name="Murat C."/>
            <person name="Ohm R."/>
            <person name="Olson A."/>
            <person name="Spatafora J."/>
            <person name="Veneault-Fourrey C."/>
            <person name="Henrissat B."/>
            <person name="Grigoriev I."/>
            <person name="Martin F."/>
            <person name="Perotto S."/>
        </authorList>
    </citation>
    <scope>NUCLEOTIDE SEQUENCE [LARGE SCALE GENOMIC DNA]</scope>
    <source>
        <strain evidence="2 3">UAMH 7357</strain>
    </source>
</reference>